<accession>E3SMR6</accession>
<evidence type="ECO:0000259" key="1">
    <source>
        <dbReference type="Pfam" id="PF04965"/>
    </source>
</evidence>
<dbReference type="KEGG" id="vg:10326998"/>
<dbReference type="Pfam" id="PF04965">
    <property type="entry name" value="GPW_gp25"/>
    <property type="match status" value="1"/>
</dbReference>
<sequence length="129" mass="14752">MSLISKSFRDFSLTFEKNAVTNDILSLKNEAAIKESVKNIVLYNFYEKPFDPFFGGNILGLLFENSTPTMVLEVKNRLEQSIEIHEPRVTAVSVTVQFEENRNELNCKIQYLILGISPKFDDISIAFKP</sequence>
<dbReference type="RefSeq" id="YP_004322510.1">
    <property type="nucleotide sequence ID" value="NC_015280.1"/>
</dbReference>
<dbReference type="SUPFAM" id="SSF160719">
    <property type="entry name" value="gpW/gp25-like"/>
    <property type="match status" value="1"/>
</dbReference>
<dbReference type="OrthoDB" id="13602at10239"/>
<feature type="domain" description="IraD/Gp25-like" evidence="1">
    <location>
        <begin position="30"/>
        <end position="113"/>
    </location>
</feature>
<proteinExistence type="predicted"/>
<dbReference type="Proteomes" id="UP000006530">
    <property type="component" value="Segment"/>
</dbReference>
<dbReference type="EMBL" id="GU071101">
    <property type="protein sequence ID" value="ADO98709.1"/>
    <property type="molecule type" value="Genomic_DNA"/>
</dbReference>
<dbReference type="InterPro" id="IPR007048">
    <property type="entry name" value="IraD/Gp25-like"/>
</dbReference>
<name>E3SMR6_9CAUD</name>
<protein>
    <submittedName>
        <fullName evidence="2">Base plate wedge subunit</fullName>
    </submittedName>
</protein>
<gene>
    <name evidence="2" type="primary">gp25</name>
    <name evidence="2" type="ORF">PHM1_085</name>
</gene>
<evidence type="ECO:0000313" key="2">
    <source>
        <dbReference type="EMBL" id="ADO98709.1"/>
    </source>
</evidence>
<reference evidence="2 3" key="1">
    <citation type="journal article" date="2010" name="Environ. Microbiol.">
        <title>Genomic analysis of oceanic cyanobacterial myoviruses compared with T4-like myoviruses from diverse hosts and environments.</title>
        <authorList>
            <person name="Sullivan M.B."/>
            <person name="Huang K.H."/>
            <person name="Ignacio-Espinoza J.C."/>
            <person name="Berlin A.M."/>
            <person name="Kelly L."/>
            <person name="Weigele P.R."/>
            <person name="DeFrancesco A.S."/>
            <person name="Kern S.E."/>
            <person name="Thompson L.R."/>
            <person name="Young S."/>
            <person name="Yandava C."/>
            <person name="Fu R."/>
            <person name="Krastins B."/>
            <person name="Chase M."/>
            <person name="Sarracino D."/>
            <person name="Osburne M.S."/>
            <person name="Henn M.R."/>
            <person name="Chisholm S.W."/>
        </authorList>
    </citation>
    <scope>NUCLEOTIDE SEQUENCE [LARGE SCALE GENOMIC DNA]</scope>
    <source>
        <strain evidence="2">M4-247</strain>
    </source>
</reference>
<organism evidence="2 3">
    <name type="scientific">Prochlorococcus phage P-HM1</name>
    <dbReference type="NCBI Taxonomy" id="445700"/>
    <lineage>
        <taxon>Viruses</taxon>
        <taxon>Duplodnaviria</taxon>
        <taxon>Heunggongvirae</taxon>
        <taxon>Uroviricota</taxon>
        <taxon>Caudoviricetes</taxon>
        <taxon>Eurybiavirus</taxon>
        <taxon>Eurybiavirus PHM2</taxon>
    </lineage>
</organism>
<dbReference type="Gene3D" id="3.10.450.40">
    <property type="match status" value="1"/>
</dbReference>
<evidence type="ECO:0000313" key="3">
    <source>
        <dbReference type="Proteomes" id="UP000006530"/>
    </source>
</evidence>
<keyword evidence="3" id="KW-1185">Reference proteome</keyword>
<dbReference type="GeneID" id="10326998"/>